<evidence type="ECO:0000313" key="4">
    <source>
        <dbReference type="EMBL" id="SFI20034.1"/>
    </source>
</evidence>
<protein>
    <submittedName>
        <fullName evidence="4">Regulatory protein, luxR family</fullName>
    </submittedName>
</protein>
<dbReference type="GO" id="GO:0004016">
    <property type="term" value="F:adenylate cyclase activity"/>
    <property type="evidence" value="ECO:0007669"/>
    <property type="project" value="TreeGrafter"/>
</dbReference>
<sequence length="904" mass="96739">MVSRVHGRLALLTEILGLLERGDSVALHGPSGVGKSALLDLIEDRFRGERGAVSLRAGGAVDEHALPFAALRDLMAQLPPELVETLPDRVRGCVAAGLVGLDVTDELRSDLAAGLHAVLDTWSHDHPVLLLLDDVQWLDAESSRVVGYARRRLRGRVSVAVTTGVGDNAEIDVSGLCHVEVAPLGADDMVDLLCAHGLRAEVAHKIYVESGGIPALALALAGALGTTPTLLGRPTPLPTSLERVLRERFLAQPADVRDTLRVAALLHRPTLRHLERAGRLEGGEHLRRAQLAGLVTRADDTVRFAPTMLRGVVVETIPAAERTALHLDLARVAVTPGEQLRHRALADPRPDADLARALGAAALEAAMGGARELAAELYLLAADRAPCALAGERTEWLVSAVETAAPGNHVDLLHRGLTEVLERPGSRAQAVRVRLAIPELAGSGPAVLDEVLTAALADARDDDRLVAMVLLQRARMALMESRPAESARAAERAVALLEASGDTDDLAVGLTLLAVSRRWLGLPHARHLARAVALGVPTPTGYVHTSPDYMAARFAFYDDRLDEAWDGFQALLAQVERAPGMDQVHVLRCLVEVGARAGRCRQTTAYAERAVRVGEELGLSAHTGWFIAAQAEIVGGDLIRARTLAARGADAADEGRDNRYLQRHLVLLGQALLRSGDAGGARDAFTRIRDLEQEHGITDPTINRWQADLVSALVLLGRLDDAEETLGAARRVLDARPGTDGVAATLDRAETELLIARGDLPGAEVVLDRSAKVCADLGMRVDVGRSLVTRAHLERRRRRVAAARSALERADAVFSALHARSWVAQVRAETTPDRAAVPQNLLDQLTPSEARVAREVAAGASNREIAERTYVSVKTVEAALTRVYRKLGVRSRTQLATLLGPVAG</sequence>
<feature type="domain" description="HTH luxR-type" evidence="3">
    <location>
        <begin position="838"/>
        <end position="903"/>
    </location>
</feature>
<dbReference type="Gene3D" id="3.40.50.300">
    <property type="entry name" value="P-loop containing nucleotide triphosphate hydrolases"/>
    <property type="match status" value="1"/>
</dbReference>
<organism evidence="4 5">
    <name type="scientific">Nocardioides psychrotolerans</name>
    <dbReference type="NCBI Taxonomy" id="1005945"/>
    <lineage>
        <taxon>Bacteria</taxon>
        <taxon>Bacillati</taxon>
        <taxon>Actinomycetota</taxon>
        <taxon>Actinomycetes</taxon>
        <taxon>Propionibacteriales</taxon>
        <taxon>Nocardioidaceae</taxon>
        <taxon>Nocardioides</taxon>
    </lineage>
</organism>
<dbReference type="PANTHER" id="PTHR16305:SF35">
    <property type="entry name" value="TRANSCRIPTIONAL ACTIVATOR DOMAIN"/>
    <property type="match status" value="1"/>
</dbReference>
<keyword evidence="1" id="KW-0547">Nucleotide-binding</keyword>
<keyword evidence="5" id="KW-1185">Reference proteome</keyword>
<dbReference type="SUPFAM" id="SSF46894">
    <property type="entry name" value="C-terminal effector domain of the bipartite response regulators"/>
    <property type="match status" value="1"/>
</dbReference>
<evidence type="ECO:0000313" key="5">
    <source>
        <dbReference type="Proteomes" id="UP000198649"/>
    </source>
</evidence>
<dbReference type="AlphaFoldDB" id="A0A1I3G9D5"/>
<dbReference type="PROSITE" id="PS50043">
    <property type="entry name" value="HTH_LUXR_2"/>
    <property type="match status" value="1"/>
</dbReference>
<keyword evidence="2" id="KW-0067">ATP-binding</keyword>
<dbReference type="PANTHER" id="PTHR16305">
    <property type="entry name" value="TESTICULAR SOLUBLE ADENYLYL CYCLASE"/>
    <property type="match status" value="1"/>
</dbReference>
<evidence type="ECO:0000256" key="1">
    <source>
        <dbReference type="ARBA" id="ARBA00022741"/>
    </source>
</evidence>
<dbReference type="SUPFAM" id="SSF48452">
    <property type="entry name" value="TPR-like"/>
    <property type="match status" value="1"/>
</dbReference>
<dbReference type="GO" id="GO:0005524">
    <property type="term" value="F:ATP binding"/>
    <property type="evidence" value="ECO:0007669"/>
    <property type="project" value="UniProtKB-KW"/>
</dbReference>
<dbReference type="InterPro" id="IPR041664">
    <property type="entry name" value="AAA_16"/>
</dbReference>
<proteinExistence type="predicted"/>
<dbReference type="Proteomes" id="UP000198649">
    <property type="component" value="Unassembled WGS sequence"/>
</dbReference>
<reference evidence="4 5" key="1">
    <citation type="submission" date="2016-10" db="EMBL/GenBank/DDBJ databases">
        <authorList>
            <person name="de Groot N.N."/>
        </authorList>
    </citation>
    <scope>NUCLEOTIDE SEQUENCE [LARGE SCALE GENOMIC DNA]</scope>
    <source>
        <strain evidence="4 5">CGMCC 1.11156</strain>
    </source>
</reference>
<name>A0A1I3G9D5_9ACTN</name>
<dbReference type="EMBL" id="FOQG01000006">
    <property type="protein sequence ID" value="SFI20034.1"/>
    <property type="molecule type" value="Genomic_DNA"/>
</dbReference>
<dbReference type="GO" id="GO:0005737">
    <property type="term" value="C:cytoplasm"/>
    <property type="evidence" value="ECO:0007669"/>
    <property type="project" value="TreeGrafter"/>
</dbReference>
<gene>
    <name evidence="4" type="ORF">SAMN05216561_10635</name>
</gene>
<dbReference type="InterPro" id="IPR027417">
    <property type="entry name" value="P-loop_NTPase"/>
</dbReference>
<dbReference type="CDD" id="cd06170">
    <property type="entry name" value="LuxR_C_like"/>
    <property type="match status" value="1"/>
</dbReference>
<dbReference type="Gene3D" id="1.25.40.10">
    <property type="entry name" value="Tetratricopeptide repeat domain"/>
    <property type="match status" value="1"/>
</dbReference>
<dbReference type="PROSITE" id="PS00622">
    <property type="entry name" value="HTH_LUXR_1"/>
    <property type="match status" value="1"/>
</dbReference>
<evidence type="ECO:0000259" key="3">
    <source>
        <dbReference type="PROSITE" id="PS50043"/>
    </source>
</evidence>
<evidence type="ECO:0000256" key="2">
    <source>
        <dbReference type="ARBA" id="ARBA00022840"/>
    </source>
</evidence>
<dbReference type="Pfam" id="PF13191">
    <property type="entry name" value="AAA_16"/>
    <property type="match status" value="1"/>
</dbReference>
<dbReference type="InterPro" id="IPR036388">
    <property type="entry name" value="WH-like_DNA-bd_sf"/>
</dbReference>
<dbReference type="Pfam" id="PF00196">
    <property type="entry name" value="GerE"/>
    <property type="match status" value="1"/>
</dbReference>
<dbReference type="InterPro" id="IPR011990">
    <property type="entry name" value="TPR-like_helical_dom_sf"/>
</dbReference>
<dbReference type="PRINTS" id="PR00038">
    <property type="entry name" value="HTHLUXR"/>
</dbReference>
<dbReference type="SMART" id="SM00421">
    <property type="entry name" value="HTH_LUXR"/>
    <property type="match status" value="1"/>
</dbReference>
<dbReference type="Gene3D" id="1.10.10.10">
    <property type="entry name" value="Winged helix-like DNA-binding domain superfamily/Winged helix DNA-binding domain"/>
    <property type="match status" value="1"/>
</dbReference>
<dbReference type="GO" id="GO:0006355">
    <property type="term" value="P:regulation of DNA-templated transcription"/>
    <property type="evidence" value="ECO:0007669"/>
    <property type="project" value="InterPro"/>
</dbReference>
<dbReference type="InterPro" id="IPR000792">
    <property type="entry name" value="Tscrpt_reg_LuxR_C"/>
</dbReference>
<dbReference type="SUPFAM" id="SSF52540">
    <property type="entry name" value="P-loop containing nucleoside triphosphate hydrolases"/>
    <property type="match status" value="1"/>
</dbReference>
<accession>A0A1I3G9D5</accession>
<dbReference type="GO" id="GO:0003677">
    <property type="term" value="F:DNA binding"/>
    <property type="evidence" value="ECO:0007669"/>
    <property type="project" value="InterPro"/>
</dbReference>
<dbReference type="STRING" id="1005945.SAMN05216561_10635"/>
<dbReference type="InterPro" id="IPR016032">
    <property type="entry name" value="Sig_transdc_resp-reg_C-effctor"/>
</dbReference>